<evidence type="ECO:0000313" key="7">
    <source>
        <dbReference type="Proteomes" id="UP000675379"/>
    </source>
</evidence>
<dbReference type="PANTHER" id="PTHR11715">
    <property type="entry name" value="GLYCINE CLEAVAGE SYSTEM H PROTEIN"/>
    <property type="match status" value="1"/>
</dbReference>
<dbReference type="Pfam" id="PF01597">
    <property type="entry name" value="GCV_H"/>
    <property type="match status" value="1"/>
</dbReference>
<organism evidence="6 7">
    <name type="scientific">Proteiniclasticum sediminis</name>
    <dbReference type="NCBI Taxonomy" id="2804028"/>
    <lineage>
        <taxon>Bacteria</taxon>
        <taxon>Bacillati</taxon>
        <taxon>Bacillota</taxon>
        <taxon>Clostridia</taxon>
        <taxon>Eubacteriales</taxon>
        <taxon>Clostridiaceae</taxon>
        <taxon>Proteiniclasticum</taxon>
    </lineage>
</organism>
<comment type="caution">
    <text evidence="6">The sequence shown here is derived from an EMBL/GenBank/DDBJ whole genome shotgun (WGS) entry which is preliminary data.</text>
</comment>
<evidence type="ECO:0000256" key="1">
    <source>
        <dbReference type="ARBA" id="ARBA00009249"/>
    </source>
</evidence>
<feature type="modified residue" description="N6-lipoyllysine" evidence="3 4">
    <location>
        <position position="64"/>
    </location>
</feature>
<dbReference type="SUPFAM" id="SSF51230">
    <property type="entry name" value="Single hybrid motif"/>
    <property type="match status" value="1"/>
</dbReference>
<dbReference type="InterPro" id="IPR002930">
    <property type="entry name" value="GCV_H"/>
</dbReference>
<dbReference type="InterPro" id="IPR033753">
    <property type="entry name" value="GCV_H/Fam206"/>
</dbReference>
<comment type="subunit">
    <text evidence="3">The glycine cleavage system is composed of four proteins: P, T, L and H.</text>
</comment>
<feature type="domain" description="Lipoyl-binding" evidence="5">
    <location>
        <begin position="23"/>
        <end position="104"/>
    </location>
</feature>
<dbReference type="GO" id="GO:0019464">
    <property type="term" value="P:glycine decarboxylation via glycine cleavage system"/>
    <property type="evidence" value="ECO:0007669"/>
    <property type="project" value="UniProtKB-UniRule"/>
</dbReference>
<evidence type="ECO:0000256" key="2">
    <source>
        <dbReference type="ARBA" id="ARBA00022823"/>
    </source>
</evidence>
<proteinExistence type="inferred from homology"/>
<dbReference type="NCBIfam" id="NF002270">
    <property type="entry name" value="PRK01202.1"/>
    <property type="match status" value="1"/>
</dbReference>
<dbReference type="RefSeq" id="WP_211799859.1">
    <property type="nucleotide sequence ID" value="NZ_JAGSCS010000003.1"/>
</dbReference>
<evidence type="ECO:0000256" key="4">
    <source>
        <dbReference type="PIRSR" id="PIRSR617453-50"/>
    </source>
</evidence>
<dbReference type="GO" id="GO:0005829">
    <property type="term" value="C:cytosol"/>
    <property type="evidence" value="ECO:0007669"/>
    <property type="project" value="TreeGrafter"/>
</dbReference>
<gene>
    <name evidence="3 6" type="primary">gcvH</name>
    <name evidence="6" type="ORF">KCG48_03170</name>
</gene>
<dbReference type="NCBIfam" id="TIGR00527">
    <property type="entry name" value="gcvH"/>
    <property type="match status" value="1"/>
</dbReference>
<keyword evidence="2 3" id="KW-0450">Lipoyl</keyword>
<dbReference type="InterPro" id="IPR017453">
    <property type="entry name" value="GCV_H_sub"/>
</dbReference>
<comment type="similarity">
    <text evidence="1 3">Belongs to the GcvH family.</text>
</comment>
<dbReference type="Proteomes" id="UP000675379">
    <property type="component" value="Unassembled WGS sequence"/>
</dbReference>
<dbReference type="Gene3D" id="2.40.50.100">
    <property type="match status" value="1"/>
</dbReference>
<keyword evidence="7" id="KW-1185">Reference proteome</keyword>
<comment type="function">
    <text evidence="3">The glycine cleavage system catalyzes the degradation of glycine. The H protein shuttles the methylamine group of glycine from the P protein to the T protein.</text>
</comment>
<dbReference type="HAMAP" id="MF_00272">
    <property type="entry name" value="GcvH"/>
    <property type="match status" value="1"/>
</dbReference>
<evidence type="ECO:0000259" key="5">
    <source>
        <dbReference type="PROSITE" id="PS50968"/>
    </source>
</evidence>
<evidence type="ECO:0000256" key="3">
    <source>
        <dbReference type="HAMAP-Rule" id="MF_00272"/>
    </source>
</evidence>
<dbReference type="InterPro" id="IPR003016">
    <property type="entry name" value="2-oxoA_DH_lipoyl-BS"/>
</dbReference>
<dbReference type="AlphaFoldDB" id="A0A941CNU8"/>
<dbReference type="PROSITE" id="PS00189">
    <property type="entry name" value="LIPOYL"/>
    <property type="match status" value="1"/>
</dbReference>
<dbReference type="PROSITE" id="PS50968">
    <property type="entry name" value="BIOTINYL_LIPOYL"/>
    <property type="match status" value="1"/>
</dbReference>
<accession>A0A941CNU8</accession>
<dbReference type="GO" id="GO:0009249">
    <property type="term" value="P:protein lipoylation"/>
    <property type="evidence" value="ECO:0007669"/>
    <property type="project" value="TreeGrafter"/>
</dbReference>
<dbReference type="EMBL" id="JAGSCS010000003">
    <property type="protein sequence ID" value="MBR0575334.1"/>
    <property type="molecule type" value="Genomic_DNA"/>
</dbReference>
<sequence>MSIVLEGLFYTKEHEWVRVEGDKAYIGITDYAQHSLGSIVYVEMPSVGDELAQEDNLGVVESVKAASDIYMPVSGEVLEINEELEDNPALLNENAYDHHLVVVALKDKSELDDLLGKEDYEALIAGEE</sequence>
<comment type="cofactor">
    <cofactor evidence="3">
        <name>(R)-lipoate</name>
        <dbReference type="ChEBI" id="CHEBI:83088"/>
    </cofactor>
    <text evidence="3">Binds 1 lipoyl cofactor covalently.</text>
</comment>
<evidence type="ECO:0000313" key="6">
    <source>
        <dbReference type="EMBL" id="MBR0575334.1"/>
    </source>
</evidence>
<dbReference type="PANTHER" id="PTHR11715:SF3">
    <property type="entry name" value="GLYCINE CLEAVAGE SYSTEM H PROTEIN-RELATED"/>
    <property type="match status" value="1"/>
</dbReference>
<name>A0A941CNU8_9CLOT</name>
<dbReference type="InterPro" id="IPR011053">
    <property type="entry name" value="Single_hybrid_motif"/>
</dbReference>
<dbReference type="GO" id="GO:0005960">
    <property type="term" value="C:glycine cleavage complex"/>
    <property type="evidence" value="ECO:0007669"/>
    <property type="project" value="InterPro"/>
</dbReference>
<dbReference type="CDD" id="cd06848">
    <property type="entry name" value="GCS_H"/>
    <property type="match status" value="1"/>
</dbReference>
<reference evidence="6" key="1">
    <citation type="submission" date="2021-04" db="EMBL/GenBank/DDBJ databases">
        <title>Proteiniclasticum sedimins sp. nov., an obligate anaerobic bacterium isolated from anaerobic sludge.</title>
        <authorList>
            <person name="Liu J."/>
        </authorList>
    </citation>
    <scope>NUCLEOTIDE SEQUENCE</scope>
    <source>
        <strain evidence="6">BAD-10</strain>
    </source>
</reference>
<protein>
    <recommendedName>
        <fullName evidence="3">Glycine cleavage system H protein</fullName>
    </recommendedName>
</protein>
<dbReference type="InterPro" id="IPR000089">
    <property type="entry name" value="Biotin_lipoyl"/>
</dbReference>